<dbReference type="EMBL" id="BAABJP010000010">
    <property type="protein sequence ID" value="GAA5156104.1"/>
    <property type="molecule type" value="Genomic_DNA"/>
</dbReference>
<keyword evidence="5" id="KW-1185">Reference proteome</keyword>
<proteinExistence type="predicted"/>
<gene>
    <name evidence="4" type="ORF">GCM10023321_31110</name>
</gene>
<dbReference type="InterPro" id="IPR001647">
    <property type="entry name" value="HTH_TetR"/>
</dbReference>
<feature type="DNA-binding region" description="H-T-H motif" evidence="2">
    <location>
        <begin position="34"/>
        <end position="53"/>
    </location>
</feature>
<dbReference type="PANTHER" id="PTHR30055">
    <property type="entry name" value="HTH-TYPE TRANSCRIPTIONAL REGULATOR RUTR"/>
    <property type="match status" value="1"/>
</dbReference>
<sequence length="213" mass="23491">MTTSRKQARGDRSRELILDTAERLMAGRGYSGTAMSAICRETGLPATSIYWHFGSKQGLLAAVMERGARRWFAALPDWDDTSDETAEEQAARLTERGADALTEQPAFLRLFYLLALDSADDLDAAALVRRVRDTANQRFRRVIEEMLAAEHPPEVAGPAAEELARFAVACSDGCFFAVALEPGETDARRMFADLFLAVRALAPAAIHRARRET</sequence>
<evidence type="ECO:0000256" key="1">
    <source>
        <dbReference type="ARBA" id="ARBA00023125"/>
    </source>
</evidence>
<comment type="caution">
    <text evidence="4">The sequence shown here is derived from an EMBL/GenBank/DDBJ whole genome shotgun (WGS) entry which is preliminary data.</text>
</comment>
<keyword evidence="1 2" id="KW-0238">DNA-binding</keyword>
<dbReference type="Gene3D" id="1.10.357.10">
    <property type="entry name" value="Tetracycline Repressor, domain 2"/>
    <property type="match status" value="1"/>
</dbReference>
<dbReference type="RefSeq" id="WP_185064133.1">
    <property type="nucleotide sequence ID" value="NZ_BAABJP010000010.1"/>
</dbReference>
<dbReference type="Pfam" id="PF00440">
    <property type="entry name" value="TetR_N"/>
    <property type="match status" value="1"/>
</dbReference>
<dbReference type="PANTHER" id="PTHR30055:SF209">
    <property type="entry name" value="POSSIBLE TRANSCRIPTIONAL REGULATORY PROTEIN (PROBABLY TETR-FAMILY)"/>
    <property type="match status" value="1"/>
</dbReference>
<evidence type="ECO:0000259" key="3">
    <source>
        <dbReference type="PROSITE" id="PS50977"/>
    </source>
</evidence>
<organism evidence="4 5">
    <name type="scientific">Pseudonocardia eucalypti</name>
    <dbReference type="NCBI Taxonomy" id="648755"/>
    <lineage>
        <taxon>Bacteria</taxon>
        <taxon>Bacillati</taxon>
        <taxon>Actinomycetota</taxon>
        <taxon>Actinomycetes</taxon>
        <taxon>Pseudonocardiales</taxon>
        <taxon>Pseudonocardiaceae</taxon>
        <taxon>Pseudonocardia</taxon>
    </lineage>
</organism>
<evidence type="ECO:0000313" key="5">
    <source>
        <dbReference type="Proteomes" id="UP001428817"/>
    </source>
</evidence>
<dbReference type="SUPFAM" id="SSF46689">
    <property type="entry name" value="Homeodomain-like"/>
    <property type="match status" value="1"/>
</dbReference>
<dbReference type="PRINTS" id="PR00455">
    <property type="entry name" value="HTHTETR"/>
</dbReference>
<feature type="domain" description="HTH tetR-type" evidence="3">
    <location>
        <begin position="11"/>
        <end position="71"/>
    </location>
</feature>
<name>A0ABP9Q868_9PSEU</name>
<dbReference type="InterPro" id="IPR050109">
    <property type="entry name" value="HTH-type_TetR-like_transc_reg"/>
</dbReference>
<reference evidence="5" key="1">
    <citation type="journal article" date="2019" name="Int. J. Syst. Evol. Microbiol.">
        <title>The Global Catalogue of Microorganisms (GCM) 10K type strain sequencing project: providing services to taxonomists for standard genome sequencing and annotation.</title>
        <authorList>
            <consortium name="The Broad Institute Genomics Platform"/>
            <consortium name="The Broad Institute Genome Sequencing Center for Infectious Disease"/>
            <person name="Wu L."/>
            <person name="Ma J."/>
        </authorList>
    </citation>
    <scope>NUCLEOTIDE SEQUENCE [LARGE SCALE GENOMIC DNA]</scope>
    <source>
        <strain evidence="5">JCM 18303</strain>
    </source>
</reference>
<evidence type="ECO:0000313" key="4">
    <source>
        <dbReference type="EMBL" id="GAA5156104.1"/>
    </source>
</evidence>
<dbReference type="PROSITE" id="PS50977">
    <property type="entry name" value="HTH_TETR_2"/>
    <property type="match status" value="1"/>
</dbReference>
<evidence type="ECO:0000256" key="2">
    <source>
        <dbReference type="PROSITE-ProRule" id="PRU00335"/>
    </source>
</evidence>
<protein>
    <submittedName>
        <fullName evidence="4">TetR/AcrR family transcriptional regulator</fullName>
    </submittedName>
</protein>
<accession>A0ABP9Q868</accession>
<dbReference type="Proteomes" id="UP001428817">
    <property type="component" value="Unassembled WGS sequence"/>
</dbReference>
<dbReference type="InterPro" id="IPR009057">
    <property type="entry name" value="Homeodomain-like_sf"/>
</dbReference>